<feature type="compositionally biased region" description="Basic and acidic residues" evidence="1">
    <location>
        <begin position="99"/>
        <end position="109"/>
    </location>
</feature>
<gene>
    <name evidence="2" type="ORF">MPSYJ_14800</name>
</gene>
<sequence>MWGLLKPRIDALWKGPDRRQTRRRRAAPGDRDGRLPLTAAAMLIVDGRAEAVAHQDVDVTGLGLIQELGDLVRRDRLAAQPGLHPLQTKRRQHQQPGYQRDEQPRHKSEVNTAKVSAGSRKALVKDRSADRRVVAVSGVLSTLAW</sequence>
<accession>A0A7I7M9I8</accession>
<feature type="region of interest" description="Disordered" evidence="1">
    <location>
        <begin position="79"/>
        <end position="119"/>
    </location>
</feature>
<evidence type="ECO:0000313" key="2">
    <source>
        <dbReference type="EMBL" id="BBX68019.1"/>
    </source>
</evidence>
<dbReference type="AlphaFoldDB" id="A0A7I7M9I8"/>
<proteinExistence type="predicted"/>
<evidence type="ECO:0000313" key="3">
    <source>
        <dbReference type="Proteomes" id="UP000466514"/>
    </source>
</evidence>
<name>A0A7I7M9I8_9MYCO</name>
<protein>
    <submittedName>
        <fullName evidence="2">Uncharacterized protein</fullName>
    </submittedName>
</protein>
<keyword evidence="3" id="KW-1185">Reference proteome</keyword>
<dbReference type="KEGG" id="mpsc:MPSYJ_14800"/>
<dbReference type="Proteomes" id="UP000466514">
    <property type="component" value="Chromosome"/>
</dbReference>
<reference evidence="2 3" key="1">
    <citation type="journal article" date="2019" name="Emerg. Microbes Infect.">
        <title>Comprehensive subspecies identification of 175 nontuberculous mycobacteria species based on 7547 genomic profiles.</title>
        <authorList>
            <person name="Matsumoto Y."/>
            <person name="Kinjo T."/>
            <person name="Motooka D."/>
            <person name="Nabeya D."/>
            <person name="Jung N."/>
            <person name="Uechi K."/>
            <person name="Horii T."/>
            <person name="Iida T."/>
            <person name="Fujita J."/>
            <person name="Nakamura S."/>
        </authorList>
    </citation>
    <scope>NUCLEOTIDE SEQUENCE [LARGE SCALE GENOMIC DNA]</scope>
    <source>
        <strain evidence="2 3">JCM 13323</strain>
    </source>
</reference>
<evidence type="ECO:0000256" key="1">
    <source>
        <dbReference type="SAM" id="MobiDB-lite"/>
    </source>
</evidence>
<dbReference type="EMBL" id="AP022574">
    <property type="protein sequence ID" value="BBX68019.1"/>
    <property type="molecule type" value="Genomic_DNA"/>
</dbReference>
<organism evidence="2 3">
    <name type="scientific">Mycolicibacterium psychrotolerans</name>
    <dbReference type="NCBI Taxonomy" id="216929"/>
    <lineage>
        <taxon>Bacteria</taxon>
        <taxon>Bacillati</taxon>
        <taxon>Actinomycetota</taxon>
        <taxon>Actinomycetes</taxon>
        <taxon>Mycobacteriales</taxon>
        <taxon>Mycobacteriaceae</taxon>
        <taxon>Mycolicibacterium</taxon>
    </lineage>
</organism>